<keyword evidence="3" id="KW-1185">Reference proteome</keyword>
<dbReference type="Gene3D" id="2.10.80.20">
    <property type="match status" value="1"/>
</dbReference>
<accession>A0AAD8A847</accession>
<evidence type="ECO:0000313" key="2">
    <source>
        <dbReference type="EMBL" id="KAJ9593093.1"/>
    </source>
</evidence>
<reference evidence="2" key="2">
    <citation type="submission" date="2023-05" db="EMBL/GenBank/DDBJ databases">
        <authorList>
            <person name="Fouks B."/>
        </authorList>
    </citation>
    <scope>NUCLEOTIDE SEQUENCE</scope>
    <source>
        <strain evidence="2">Stay&amp;Tobe</strain>
        <tissue evidence="2">Testes</tissue>
    </source>
</reference>
<feature type="chain" id="PRO_5041999080" evidence="1">
    <location>
        <begin position="20"/>
        <end position="107"/>
    </location>
</feature>
<organism evidence="2 3">
    <name type="scientific">Diploptera punctata</name>
    <name type="common">Pacific beetle cockroach</name>
    <dbReference type="NCBI Taxonomy" id="6984"/>
    <lineage>
        <taxon>Eukaryota</taxon>
        <taxon>Metazoa</taxon>
        <taxon>Ecdysozoa</taxon>
        <taxon>Arthropoda</taxon>
        <taxon>Hexapoda</taxon>
        <taxon>Insecta</taxon>
        <taxon>Pterygota</taxon>
        <taxon>Neoptera</taxon>
        <taxon>Polyneoptera</taxon>
        <taxon>Dictyoptera</taxon>
        <taxon>Blattodea</taxon>
        <taxon>Blaberoidea</taxon>
        <taxon>Blaberidae</taxon>
        <taxon>Diplopterinae</taxon>
        <taxon>Diploptera</taxon>
    </lineage>
</organism>
<name>A0AAD8A847_DIPPU</name>
<feature type="signal peptide" evidence="1">
    <location>
        <begin position="1"/>
        <end position="19"/>
    </location>
</feature>
<comment type="caution">
    <text evidence="2">The sequence shown here is derived from an EMBL/GenBank/DDBJ whole genome shotgun (WGS) entry which is preliminary data.</text>
</comment>
<keyword evidence="1" id="KW-0732">Signal</keyword>
<proteinExistence type="predicted"/>
<reference evidence="2" key="1">
    <citation type="journal article" date="2023" name="IScience">
        <title>Live-bearing cockroach genome reveals convergent evolutionary mechanisms linked to viviparity in insects and beyond.</title>
        <authorList>
            <person name="Fouks B."/>
            <person name="Harrison M.C."/>
            <person name="Mikhailova A.A."/>
            <person name="Marchal E."/>
            <person name="English S."/>
            <person name="Carruthers M."/>
            <person name="Jennings E.C."/>
            <person name="Chiamaka E.L."/>
            <person name="Frigard R.A."/>
            <person name="Pippel M."/>
            <person name="Attardo G.M."/>
            <person name="Benoit J.B."/>
            <person name="Bornberg-Bauer E."/>
            <person name="Tobe S.S."/>
        </authorList>
    </citation>
    <scope>NUCLEOTIDE SEQUENCE</scope>
    <source>
        <strain evidence="2">Stay&amp;Tobe</strain>
    </source>
</reference>
<dbReference type="InterPro" id="IPR021066">
    <property type="entry name" value="FPI1"/>
</dbReference>
<protein>
    <submittedName>
        <fullName evidence="2">Uncharacterized protein</fullName>
    </submittedName>
</protein>
<dbReference type="PROSITE" id="PS51257">
    <property type="entry name" value="PROKAR_LIPOPROTEIN"/>
    <property type="match status" value="1"/>
</dbReference>
<evidence type="ECO:0000313" key="3">
    <source>
        <dbReference type="Proteomes" id="UP001233999"/>
    </source>
</evidence>
<evidence type="ECO:0000256" key="1">
    <source>
        <dbReference type="SAM" id="SignalP"/>
    </source>
</evidence>
<dbReference type="AlphaFoldDB" id="A0AAD8A847"/>
<dbReference type="Pfam" id="PF12190">
    <property type="entry name" value="amfpi-1"/>
    <property type="match status" value="1"/>
</dbReference>
<sequence length="107" mass="11493">MLRFIVLGIFAACFVTVSSLACLKDACDHVNCTAIVATDHQPPCQSNQKTSHRSYCGCCEVCLTLVGEGEHCGVHVDLTMVPIPYDCREGLTCVKNTILTGVCVKGE</sequence>
<dbReference type="InterPro" id="IPR053741">
    <property type="entry name" value="Ser_Fungal_Prot_Inhib_sf"/>
</dbReference>
<dbReference type="EMBL" id="JASPKZ010003643">
    <property type="protein sequence ID" value="KAJ9593093.1"/>
    <property type="molecule type" value="Genomic_DNA"/>
</dbReference>
<dbReference type="Proteomes" id="UP001233999">
    <property type="component" value="Unassembled WGS sequence"/>
</dbReference>
<dbReference type="GO" id="GO:0030414">
    <property type="term" value="F:peptidase inhibitor activity"/>
    <property type="evidence" value="ECO:0007669"/>
    <property type="project" value="InterPro"/>
</dbReference>
<gene>
    <name evidence="2" type="ORF">L9F63_027668</name>
</gene>